<reference evidence="4" key="1">
    <citation type="submission" date="2023-01" db="EMBL/GenBank/DDBJ databases">
        <title>Metagenome sequencing of chrysophaentin producing Chrysophaeum taylorii.</title>
        <authorList>
            <person name="Davison J."/>
            <person name="Bewley C."/>
        </authorList>
    </citation>
    <scope>NUCLEOTIDE SEQUENCE</scope>
    <source>
        <strain evidence="4">NIES-1699</strain>
    </source>
</reference>
<comment type="caution">
    <text evidence="4">The sequence shown here is derived from an EMBL/GenBank/DDBJ whole genome shotgun (WGS) entry which is preliminary data.</text>
</comment>
<feature type="compositionally biased region" description="Basic and acidic residues" evidence="2">
    <location>
        <begin position="117"/>
        <end position="140"/>
    </location>
</feature>
<dbReference type="PANTHER" id="PTHR44145">
    <property type="entry name" value="DNAJ HOMOLOG SUBFAMILY A MEMBER 3, MITOCHONDRIAL"/>
    <property type="match status" value="1"/>
</dbReference>
<accession>A0AAD7U7G3</accession>
<dbReference type="Proteomes" id="UP001230188">
    <property type="component" value="Unassembled WGS sequence"/>
</dbReference>
<dbReference type="AlphaFoldDB" id="A0AAD7U7G3"/>
<dbReference type="Gene3D" id="1.10.287.110">
    <property type="entry name" value="DnaJ domain"/>
    <property type="match status" value="1"/>
</dbReference>
<name>A0AAD7U7G3_9STRA</name>
<dbReference type="InterPro" id="IPR051938">
    <property type="entry name" value="Apopto_cytoskel_mod"/>
</dbReference>
<gene>
    <name evidence="4" type="ORF">CTAYLR_004039</name>
</gene>
<evidence type="ECO:0000313" key="5">
    <source>
        <dbReference type="Proteomes" id="UP001230188"/>
    </source>
</evidence>
<keyword evidence="5" id="KW-1185">Reference proteome</keyword>
<evidence type="ECO:0000256" key="2">
    <source>
        <dbReference type="SAM" id="MobiDB-lite"/>
    </source>
</evidence>
<dbReference type="InterPro" id="IPR001623">
    <property type="entry name" value="DnaJ_domain"/>
</dbReference>
<dbReference type="GO" id="GO:0003723">
    <property type="term" value="F:RNA binding"/>
    <property type="evidence" value="ECO:0007669"/>
    <property type="project" value="UniProtKB-KW"/>
</dbReference>
<feature type="region of interest" description="Disordered" evidence="2">
    <location>
        <begin position="98"/>
        <end position="160"/>
    </location>
</feature>
<evidence type="ECO:0000259" key="3">
    <source>
        <dbReference type="PROSITE" id="PS50076"/>
    </source>
</evidence>
<dbReference type="InterPro" id="IPR036869">
    <property type="entry name" value="J_dom_sf"/>
</dbReference>
<dbReference type="CDD" id="cd06257">
    <property type="entry name" value="DnaJ"/>
    <property type="match status" value="1"/>
</dbReference>
<evidence type="ECO:0000313" key="4">
    <source>
        <dbReference type="EMBL" id="KAJ8599523.1"/>
    </source>
</evidence>
<proteinExistence type="predicted"/>
<dbReference type="PRINTS" id="PR00625">
    <property type="entry name" value="JDOMAIN"/>
</dbReference>
<keyword evidence="1" id="KW-0143">Chaperone</keyword>
<sequence>MRRTGVVFDHYRVLGLRLGATREEIRAAFLTLAKAHHPDACPGDPTAGARFQRISEAHKALMKTVKAIPATPQRINIQENIREWEAWHYGAHAREATEQIRRQQTSHEAFHARRAQRTSEDRRESQEFHGMHRAKDDIVQRLKHRRATRSREPKPSCLVS</sequence>
<protein>
    <recommendedName>
        <fullName evidence="3">J domain-containing protein</fullName>
    </recommendedName>
</protein>
<feature type="domain" description="J" evidence="3">
    <location>
        <begin position="9"/>
        <end position="66"/>
    </location>
</feature>
<dbReference type="SUPFAM" id="SSF46565">
    <property type="entry name" value="Chaperone J-domain"/>
    <property type="match status" value="1"/>
</dbReference>
<evidence type="ECO:0000256" key="1">
    <source>
        <dbReference type="ARBA" id="ARBA00023186"/>
    </source>
</evidence>
<dbReference type="SMART" id="SM00271">
    <property type="entry name" value="DnaJ"/>
    <property type="match status" value="1"/>
</dbReference>
<dbReference type="PANTHER" id="PTHR44145:SF3">
    <property type="entry name" value="DNAJ HOMOLOG SUBFAMILY A MEMBER 3, MITOCHONDRIAL"/>
    <property type="match status" value="1"/>
</dbReference>
<dbReference type="EMBL" id="JAQMWT010000555">
    <property type="protein sequence ID" value="KAJ8599523.1"/>
    <property type="molecule type" value="Genomic_DNA"/>
</dbReference>
<organism evidence="4 5">
    <name type="scientific">Chrysophaeum taylorii</name>
    <dbReference type="NCBI Taxonomy" id="2483200"/>
    <lineage>
        <taxon>Eukaryota</taxon>
        <taxon>Sar</taxon>
        <taxon>Stramenopiles</taxon>
        <taxon>Ochrophyta</taxon>
        <taxon>Pelagophyceae</taxon>
        <taxon>Pelagomonadales</taxon>
        <taxon>Pelagomonadaceae</taxon>
        <taxon>Chrysophaeum</taxon>
    </lineage>
</organism>
<dbReference type="Pfam" id="PF00226">
    <property type="entry name" value="DnaJ"/>
    <property type="match status" value="1"/>
</dbReference>
<dbReference type="PROSITE" id="PS50076">
    <property type="entry name" value="DNAJ_2"/>
    <property type="match status" value="1"/>
</dbReference>